<comment type="caution">
    <text evidence="11">The sequence shown here is derived from an EMBL/GenBank/DDBJ whole genome shotgun (WGS) entry which is preliminary data.</text>
</comment>
<dbReference type="STRING" id="1392250.A0A2I2FSI9"/>
<feature type="transmembrane region" description="Helical" evidence="10">
    <location>
        <begin position="514"/>
        <end position="531"/>
    </location>
</feature>
<feature type="transmembrane region" description="Helical" evidence="10">
    <location>
        <begin position="562"/>
        <end position="585"/>
    </location>
</feature>
<dbReference type="Pfam" id="PF03142">
    <property type="entry name" value="Chitin_synth_2"/>
    <property type="match status" value="1"/>
</dbReference>
<keyword evidence="7 10" id="KW-1133">Transmembrane helix</keyword>
<feature type="transmembrane region" description="Helical" evidence="10">
    <location>
        <begin position="537"/>
        <end position="555"/>
    </location>
</feature>
<keyword evidence="8 10" id="KW-0472">Membrane</keyword>
<dbReference type="PANTHER" id="PTHR22914:SF46">
    <property type="entry name" value="CHITIN SYNTHASE"/>
    <property type="match status" value="1"/>
</dbReference>
<dbReference type="AlphaFoldDB" id="A0A2I2FSI9"/>
<dbReference type="InterPro" id="IPR004835">
    <property type="entry name" value="Chitin_synth"/>
</dbReference>
<keyword evidence="6 10" id="KW-0812">Transmembrane</keyword>
<dbReference type="PANTHER" id="PTHR22914">
    <property type="entry name" value="CHITIN SYNTHASE"/>
    <property type="match status" value="1"/>
</dbReference>
<evidence type="ECO:0000313" key="12">
    <source>
        <dbReference type="Proteomes" id="UP000234275"/>
    </source>
</evidence>
<evidence type="ECO:0000256" key="9">
    <source>
        <dbReference type="SAM" id="MobiDB-lite"/>
    </source>
</evidence>
<comment type="subcellular location">
    <subcellularLocation>
        <location evidence="1">Cell membrane</location>
        <topology evidence="1">Multi-pass membrane protein</topology>
    </subcellularLocation>
</comment>
<evidence type="ECO:0000256" key="1">
    <source>
        <dbReference type="ARBA" id="ARBA00004651"/>
    </source>
</evidence>
<reference evidence="11 12" key="1">
    <citation type="submission" date="2016-12" db="EMBL/GenBank/DDBJ databases">
        <title>The genomes of Aspergillus section Nigri reveals drivers in fungal speciation.</title>
        <authorList>
            <consortium name="DOE Joint Genome Institute"/>
            <person name="Vesth T.C."/>
            <person name="Nybo J."/>
            <person name="Theobald S."/>
            <person name="Brandl J."/>
            <person name="Frisvad J.C."/>
            <person name="Nielsen K.F."/>
            <person name="Lyhne E.K."/>
            <person name="Kogle M.E."/>
            <person name="Kuo A."/>
            <person name="Riley R."/>
            <person name="Clum A."/>
            <person name="Nolan M."/>
            <person name="Lipzen A."/>
            <person name="Salamov A."/>
            <person name="Henrissat B."/>
            <person name="Wiebenga A."/>
            <person name="De Vries R.P."/>
            <person name="Grigoriev I.V."/>
            <person name="Mortensen U.H."/>
            <person name="Andersen M.R."/>
            <person name="Baker S.E."/>
        </authorList>
    </citation>
    <scope>NUCLEOTIDE SEQUENCE [LARGE SCALE GENOMIC DNA]</scope>
    <source>
        <strain evidence="11 12">IBT 23096</strain>
    </source>
</reference>
<dbReference type="SUPFAM" id="SSF53448">
    <property type="entry name" value="Nucleotide-diphospho-sugar transferases"/>
    <property type="match status" value="1"/>
</dbReference>
<organism evidence="11 12">
    <name type="scientific">Aspergillus steynii IBT 23096</name>
    <dbReference type="NCBI Taxonomy" id="1392250"/>
    <lineage>
        <taxon>Eukaryota</taxon>
        <taxon>Fungi</taxon>
        <taxon>Dikarya</taxon>
        <taxon>Ascomycota</taxon>
        <taxon>Pezizomycotina</taxon>
        <taxon>Eurotiomycetes</taxon>
        <taxon>Eurotiomycetidae</taxon>
        <taxon>Eurotiales</taxon>
        <taxon>Aspergillaceae</taxon>
        <taxon>Aspergillus</taxon>
        <taxon>Aspergillus subgen. Circumdati</taxon>
    </lineage>
</organism>
<dbReference type="VEuPathDB" id="FungiDB:P170DRAFT_485265"/>
<keyword evidence="4" id="KW-0328">Glycosyltransferase</keyword>
<dbReference type="OrthoDB" id="5321960at2759"/>
<feature type="region of interest" description="Disordered" evidence="9">
    <location>
        <begin position="769"/>
        <end position="819"/>
    </location>
</feature>
<dbReference type="RefSeq" id="XP_024698902.1">
    <property type="nucleotide sequence ID" value="XM_024853922.1"/>
</dbReference>
<feature type="transmembrane region" description="Helical" evidence="10">
    <location>
        <begin position="159"/>
        <end position="182"/>
    </location>
</feature>
<name>A0A2I2FSI9_9EURO</name>
<keyword evidence="3" id="KW-1003">Cell membrane</keyword>
<feature type="transmembrane region" description="Helical" evidence="10">
    <location>
        <begin position="114"/>
        <end position="139"/>
    </location>
</feature>
<dbReference type="EC" id="2.4.1.16" evidence="2"/>
<sequence length="819" mass="92605">MSRCLDCSSEPGLCLDYVKHRSYILICIGPPSYSILCALGIRSERLSVQVTGLSGPVTMASVEGPDPWHIEDIVYLAVVTPVLLAAAFELLLLLAAFLYCLVKVYQKADRLSSRILAASMMVLLFFFRGIFLPVLVFTIPFPQQISRHWPPELVTFVQWFALGAFTVLLAVPWSVCVGRLIITTSSRRPEKIKQAFANRTAPKIVIVMPVYQEPPSELIKTIDSVVNSEYPKCRIHLFISYDGVTMDESYLQVIHHLGVPIALESYPQSIDVTYKGVKMTVSRFVHGGKRHCQQQTFKLVDKMYFEYSQQHDDLFMLFIDSDCFLDKFCLQNFVYDMELKPRCKRKMLAMTGIITSTTEKNKLLTLLQDLEYIHGQFFERSVESGCGAVTCLPGALTILRFSAFRKMSKYYFADKAERCEDLFDYGKCYLGEDRWLTHLFMIGAKERYQIQLCTSAFCKTTAVQTFSALMKQRRRWFLGYITNEVCLLTDIRLWKRYPLLCIIRFMNDMMRTTTLLFLVQTVSLIMTSGRLHGLPLIIISVSLVLNYSLMFYLAIKLRRLKALLYLLMFILMPLFNWLFLVYGIFTSGQRTWGGPRADAAKADKNTTPEQAVELARAQGDELNVEVDTFRLNTEKRTVPVHPSENLRGRFSASPQPGSYPVTIVDGSGIPLASTMTPLPSVPRIGLHPDGSSESVFTSDSDSNSMSLPLPVEGIRVLPQSTIACHHAGSADETCVQASGCRERSQLGEPNVHEHWLSVDSTCELTDGTPRVAQASQDPEHPPIPSGATRMSRMLQRPRPGRRANRPTRTQMPRDPEHMV</sequence>
<evidence type="ECO:0000256" key="3">
    <source>
        <dbReference type="ARBA" id="ARBA00022475"/>
    </source>
</evidence>
<evidence type="ECO:0000256" key="2">
    <source>
        <dbReference type="ARBA" id="ARBA00012543"/>
    </source>
</evidence>
<dbReference type="GeneID" id="36561620"/>
<dbReference type="InterPro" id="IPR029044">
    <property type="entry name" value="Nucleotide-diphossugar_trans"/>
</dbReference>
<evidence type="ECO:0000256" key="4">
    <source>
        <dbReference type="ARBA" id="ARBA00022676"/>
    </source>
</evidence>
<gene>
    <name evidence="11" type="ORF">P170DRAFT_485265</name>
</gene>
<proteinExistence type="predicted"/>
<evidence type="ECO:0000313" key="11">
    <source>
        <dbReference type="EMBL" id="PLB43600.1"/>
    </source>
</evidence>
<keyword evidence="5" id="KW-0808">Transferase</keyword>
<evidence type="ECO:0000256" key="6">
    <source>
        <dbReference type="ARBA" id="ARBA00022692"/>
    </source>
</evidence>
<dbReference type="GO" id="GO:0030428">
    <property type="term" value="C:cell septum"/>
    <property type="evidence" value="ECO:0007669"/>
    <property type="project" value="TreeGrafter"/>
</dbReference>
<evidence type="ECO:0000256" key="5">
    <source>
        <dbReference type="ARBA" id="ARBA00022679"/>
    </source>
</evidence>
<evidence type="ECO:0000256" key="7">
    <source>
        <dbReference type="ARBA" id="ARBA00022989"/>
    </source>
</evidence>
<feature type="transmembrane region" description="Helical" evidence="10">
    <location>
        <begin position="73"/>
        <end position="102"/>
    </location>
</feature>
<accession>A0A2I2FSI9</accession>
<dbReference type="Gene3D" id="3.90.550.10">
    <property type="entry name" value="Spore Coat Polysaccharide Biosynthesis Protein SpsA, Chain A"/>
    <property type="match status" value="1"/>
</dbReference>
<evidence type="ECO:0000256" key="8">
    <source>
        <dbReference type="ARBA" id="ARBA00023136"/>
    </source>
</evidence>
<dbReference type="Proteomes" id="UP000234275">
    <property type="component" value="Unassembled WGS sequence"/>
</dbReference>
<keyword evidence="12" id="KW-1185">Reference proteome</keyword>
<dbReference type="GO" id="GO:0004100">
    <property type="term" value="F:chitin synthase activity"/>
    <property type="evidence" value="ECO:0007669"/>
    <property type="project" value="UniProtKB-EC"/>
</dbReference>
<dbReference type="EMBL" id="MSFO01000010">
    <property type="protein sequence ID" value="PLB43600.1"/>
    <property type="molecule type" value="Genomic_DNA"/>
</dbReference>
<evidence type="ECO:0000256" key="10">
    <source>
        <dbReference type="SAM" id="Phobius"/>
    </source>
</evidence>
<dbReference type="GO" id="GO:0006031">
    <property type="term" value="P:chitin biosynthetic process"/>
    <property type="evidence" value="ECO:0007669"/>
    <property type="project" value="TreeGrafter"/>
</dbReference>
<dbReference type="GO" id="GO:0005886">
    <property type="term" value="C:plasma membrane"/>
    <property type="evidence" value="ECO:0007669"/>
    <property type="project" value="UniProtKB-SubCell"/>
</dbReference>
<protein>
    <recommendedName>
        <fullName evidence="2">chitin synthase</fullName>
        <ecNumber evidence="2">2.4.1.16</ecNumber>
    </recommendedName>
</protein>